<sequence length="68" mass="7823">MEFQIVTNKCGSVYKCFACRDNEICIIETSFSKQRAIDKVINRLYVKLRCQGIDPNSVTINKIYGDEV</sequence>
<accession>A0A8S5T0R6</accession>
<dbReference type="EMBL" id="BK032724">
    <property type="protein sequence ID" value="DAF56964.1"/>
    <property type="molecule type" value="Genomic_DNA"/>
</dbReference>
<reference evidence="1" key="1">
    <citation type="journal article" date="2021" name="Proc. Natl. Acad. Sci. U.S.A.">
        <title>A Catalog of Tens of Thousands of Viruses from Human Metagenomes Reveals Hidden Associations with Chronic Diseases.</title>
        <authorList>
            <person name="Tisza M.J."/>
            <person name="Buck C.B."/>
        </authorList>
    </citation>
    <scope>NUCLEOTIDE SEQUENCE</scope>
    <source>
        <strain evidence="1">CtiJm4</strain>
    </source>
</reference>
<name>A0A8S5T0R6_9CAUD</name>
<evidence type="ECO:0000313" key="1">
    <source>
        <dbReference type="EMBL" id="DAF56964.1"/>
    </source>
</evidence>
<proteinExistence type="predicted"/>
<organism evidence="1">
    <name type="scientific">Siphoviridae sp. ctiJm4</name>
    <dbReference type="NCBI Taxonomy" id="2827916"/>
    <lineage>
        <taxon>Viruses</taxon>
        <taxon>Duplodnaviria</taxon>
        <taxon>Heunggongvirae</taxon>
        <taxon>Uroviricota</taxon>
        <taxon>Caudoviricetes</taxon>
    </lineage>
</organism>
<protein>
    <submittedName>
        <fullName evidence="1">MHC CLASS I POLYPEPTIDE-RELATED SEQUENCE SYSTEM-VIRAL PROTEIN COMPLEX, IMMUNE</fullName>
    </submittedName>
</protein>